<evidence type="ECO:0000313" key="2">
    <source>
        <dbReference type="Proteomes" id="UP001595912"/>
    </source>
</evidence>
<evidence type="ECO:0000313" key="1">
    <source>
        <dbReference type="EMBL" id="MFC5002756.1"/>
    </source>
</evidence>
<reference evidence="2" key="1">
    <citation type="journal article" date="2019" name="Int. J. Syst. Evol. Microbiol.">
        <title>The Global Catalogue of Microorganisms (GCM) 10K type strain sequencing project: providing services to taxonomists for standard genome sequencing and annotation.</title>
        <authorList>
            <consortium name="The Broad Institute Genomics Platform"/>
            <consortium name="The Broad Institute Genome Sequencing Center for Infectious Disease"/>
            <person name="Wu L."/>
            <person name="Ma J."/>
        </authorList>
    </citation>
    <scope>NUCLEOTIDE SEQUENCE [LARGE SCALE GENOMIC DNA]</scope>
    <source>
        <strain evidence="2">CGMCC 4.7152</strain>
    </source>
</reference>
<proteinExistence type="predicted"/>
<keyword evidence="2" id="KW-1185">Reference proteome</keyword>
<sequence length="119" mass="12842">MRIEAELVDDVDGGLVELLGALQADPGLEAAEPRRGQTAVRSDELGTAEVVELIATDVLLPMVVQALYDFLSSRVRRGSETAKIVVTRTDLPDGERRVEITLDGSSEAAVEVVRRALEL</sequence>
<gene>
    <name evidence="1" type="ORF">ACFPIJ_33630</name>
</gene>
<dbReference type="RefSeq" id="WP_380121144.1">
    <property type="nucleotide sequence ID" value="NZ_JBHSIU010000045.1"/>
</dbReference>
<name>A0ABV9W298_9ACTN</name>
<organism evidence="1 2">
    <name type="scientific">Dactylosporangium cerinum</name>
    <dbReference type="NCBI Taxonomy" id="1434730"/>
    <lineage>
        <taxon>Bacteria</taxon>
        <taxon>Bacillati</taxon>
        <taxon>Actinomycetota</taxon>
        <taxon>Actinomycetes</taxon>
        <taxon>Micromonosporales</taxon>
        <taxon>Micromonosporaceae</taxon>
        <taxon>Dactylosporangium</taxon>
    </lineage>
</organism>
<dbReference type="EMBL" id="JBHSIU010000045">
    <property type="protein sequence ID" value="MFC5002756.1"/>
    <property type="molecule type" value="Genomic_DNA"/>
</dbReference>
<comment type="caution">
    <text evidence="1">The sequence shown here is derived from an EMBL/GenBank/DDBJ whole genome shotgun (WGS) entry which is preliminary data.</text>
</comment>
<protein>
    <submittedName>
        <fullName evidence="1">Uncharacterized protein</fullName>
    </submittedName>
</protein>
<dbReference type="Proteomes" id="UP001595912">
    <property type="component" value="Unassembled WGS sequence"/>
</dbReference>
<accession>A0ABV9W298</accession>